<proteinExistence type="predicted"/>
<accession>A0A387HCU0</accession>
<keyword evidence="2" id="KW-1185">Reference proteome</keyword>
<evidence type="ECO:0000313" key="2">
    <source>
        <dbReference type="Proteomes" id="UP000271554"/>
    </source>
</evidence>
<sequence length="140" mass="15707">MSTVQATAETTAHELADTFITFLETGAAPRGLFTPDTFIDFTMPQWRLQAQGIEEAVALRLAGHPGPSRVPRSRFDATTTGFVLEVEEQWEQDGESWYCRELFRADVSDGSISQLSVYCTGDWDRARVAEHGRTVRLLRP</sequence>
<gene>
    <name evidence="1" type="ORF">DWB77_00655</name>
</gene>
<dbReference type="Proteomes" id="UP000271554">
    <property type="component" value="Chromosome"/>
</dbReference>
<organism evidence="1 2">
    <name type="scientific">Streptomyces hundungensis</name>
    <dbReference type="NCBI Taxonomy" id="1077946"/>
    <lineage>
        <taxon>Bacteria</taxon>
        <taxon>Bacillati</taxon>
        <taxon>Actinomycetota</taxon>
        <taxon>Actinomycetes</taxon>
        <taxon>Kitasatosporales</taxon>
        <taxon>Streptomycetaceae</taxon>
        <taxon>Streptomyces</taxon>
    </lineage>
</organism>
<dbReference type="OrthoDB" id="3870905at2"/>
<dbReference type="EMBL" id="CP032698">
    <property type="protein sequence ID" value="AYG78547.1"/>
    <property type="molecule type" value="Genomic_DNA"/>
</dbReference>
<evidence type="ECO:0008006" key="3">
    <source>
        <dbReference type="Google" id="ProtNLM"/>
    </source>
</evidence>
<protein>
    <recommendedName>
        <fullName evidence="3">SnoaL-like domain-containing protein</fullName>
    </recommendedName>
</protein>
<evidence type="ECO:0000313" key="1">
    <source>
        <dbReference type="EMBL" id="AYG78547.1"/>
    </source>
</evidence>
<dbReference type="RefSeq" id="WP_120719793.1">
    <property type="nucleotide sequence ID" value="NZ_CP032698.1"/>
</dbReference>
<name>A0A387HCU0_9ACTN</name>
<reference evidence="1 2" key="1">
    <citation type="submission" date="2018-10" db="EMBL/GenBank/DDBJ databases">
        <title>Relationship between Morphology and Antimicrobial Activity in Streptomyces.</title>
        <authorList>
            <person name="Kang H.J."/>
            <person name="Kim S.B."/>
        </authorList>
    </citation>
    <scope>NUCLEOTIDE SEQUENCE [LARGE SCALE GENOMIC DNA]</scope>
    <source>
        <strain evidence="1 2">BH38</strain>
    </source>
</reference>
<dbReference type="AlphaFoldDB" id="A0A387HCU0"/>
<dbReference type="KEGG" id="shun:DWB77_00655"/>